<feature type="compositionally biased region" description="Polar residues" evidence="1">
    <location>
        <begin position="335"/>
        <end position="344"/>
    </location>
</feature>
<evidence type="ECO:0000313" key="3">
    <source>
        <dbReference type="Proteomes" id="UP000288725"/>
    </source>
</evidence>
<name>A0A444RTE8_VERDA</name>
<reference evidence="2 3" key="1">
    <citation type="submission" date="2018-12" db="EMBL/GenBank/DDBJ databases">
        <title>Genome of Verticillium dahliae isolate Getta Getta.</title>
        <authorList>
            <person name="Gardiner D.M."/>
        </authorList>
    </citation>
    <scope>NUCLEOTIDE SEQUENCE [LARGE SCALE GENOMIC DNA]</scope>
    <source>
        <strain evidence="2 3">Getta Getta</strain>
    </source>
</reference>
<dbReference type="InterPro" id="IPR011051">
    <property type="entry name" value="RmlC_Cupin_sf"/>
</dbReference>
<feature type="compositionally biased region" description="Acidic residues" evidence="1">
    <location>
        <begin position="420"/>
        <end position="432"/>
    </location>
</feature>
<evidence type="ECO:0000256" key="1">
    <source>
        <dbReference type="SAM" id="MobiDB-lite"/>
    </source>
</evidence>
<dbReference type="EMBL" id="RSDZ01000082">
    <property type="protein sequence ID" value="RXG44388.1"/>
    <property type="molecule type" value="Genomic_DNA"/>
</dbReference>
<feature type="compositionally biased region" description="Polar residues" evidence="1">
    <location>
        <begin position="265"/>
        <end position="293"/>
    </location>
</feature>
<comment type="caution">
    <text evidence="2">The sequence shown here is derived from an EMBL/GenBank/DDBJ whole genome shotgun (WGS) entry which is preliminary data.</text>
</comment>
<evidence type="ECO:0000313" key="2">
    <source>
        <dbReference type="EMBL" id="RXG44388.1"/>
    </source>
</evidence>
<feature type="region of interest" description="Disordered" evidence="1">
    <location>
        <begin position="20"/>
        <end position="481"/>
    </location>
</feature>
<dbReference type="AlphaFoldDB" id="A0A444RTE8"/>
<sequence>MMDSLKAPNFIPPWATSLLGGNRKEGAFPSKEAVSHNDNVRTDGAGLNPKLSEKQCVRTASVYPVNSSEAPNDTDGSDEVDDNDDEDDDDEDDEDDEDDDDGNDEDEDEDNDDGPRNLPRSSSLETAHTDSDAALPQSGSAPAGGEQPSFQSENRPARAELSTGYGSPKPKHSVSSRMKELQELWERDVRDQKASASEVEWLNGGLPSSSGTKSNTGAQAPRLDRNHSGDADTAASSSKRKRSLSGAEASFTGYRDGQAEIMHGSDNTRSMNFTQTSHSPETSGTSRVENSKGTGAIHTPASATSHQTIEMTERGPSGSGSRPYIIKIDRKRPRATSSEGNSSDYKQKTKDFRDRSHSMEEETAFDETTQFEHSAFEHDTVDQDPRIGGPAKNMTQTAAGRPYTEWPQPDGTTRIHNGEQEQELELESEVEILDGPPSAAPTTKADSSRKMQRHGPMRRNRSAHDEDVGSGSSAAEDDLEMEDWEVAPGRIRDEWASAAENIAFSNSYLTTNQPIAISPDVSFNVVAVKPGCTTQWEAIEGRLRVCSVATGKVKVQMDGAEFQLGPNSMWKIRPGSKCLATNRLYTDAALHITTITEA</sequence>
<feature type="compositionally biased region" description="Acidic residues" evidence="1">
    <location>
        <begin position="75"/>
        <end position="112"/>
    </location>
</feature>
<protein>
    <submittedName>
        <fullName evidence="2">Uncharacterized protein</fullName>
    </submittedName>
</protein>
<feature type="compositionally biased region" description="Basic and acidic residues" evidence="1">
    <location>
        <begin position="345"/>
        <end position="360"/>
    </location>
</feature>
<feature type="compositionally biased region" description="Basic residues" evidence="1">
    <location>
        <begin position="450"/>
        <end position="461"/>
    </location>
</feature>
<feature type="compositionally biased region" description="Basic and acidic residues" evidence="1">
    <location>
        <begin position="374"/>
        <end position="385"/>
    </location>
</feature>
<organism evidence="2 3">
    <name type="scientific">Verticillium dahliae</name>
    <name type="common">Verticillium wilt</name>
    <dbReference type="NCBI Taxonomy" id="27337"/>
    <lineage>
        <taxon>Eukaryota</taxon>
        <taxon>Fungi</taxon>
        <taxon>Dikarya</taxon>
        <taxon>Ascomycota</taxon>
        <taxon>Pezizomycotina</taxon>
        <taxon>Sordariomycetes</taxon>
        <taxon>Hypocreomycetidae</taxon>
        <taxon>Glomerellales</taxon>
        <taxon>Plectosphaerellaceae</taxon>
        <taxon>Verticillium</taxon>
    </lineage>
</organism>
<feature type="compositionally biased region" description="Polar residues" evidence="1">
    <location>
        <begin position="301"/>
        <end position="310"/>
    </location>
</feature>
<dbReference type="Proteomes" id="UP000288725">
    <property type="component" value="Chromosome 4"/>
</dbReference>
<proteinExistence type="predicted"/>
<gene>
    <name evidence="2" type="ORF">VDGE_04988</name>
</gene>
<feature type="compositionally biased region" description="Polar residues" evidence="1">
    <location>
        <begin position="206"/>
        <end position="218"/>
    </location>
</feature>
<accession>A0A444RTE8</accession>
<feature type="compositionally biased region" description="Basic and acidic residues" evidence="1">
    <location>
        <begin position="177"/>
        <end position="193"/>
    </location>
</feature>
<dbReference type="SUPFAM" id="SSF51182">
    <property type="entry name" value="RmlC-like cupins"/>
    <property type="match status" value="1"/>
</dbReference>